<dbReference type="PROSITE" id="PS51462">
    <property type="entry name" value="NUDIX"/>
    <property type="match status" value="1"/>
</dbReference>
<feature type="domain" description="Nudix hydrolase" evidence="3">
    <location>
        <begin position="66"/>
        <end position="192"/>
    </location>
</feature>
<dbReference type="RefSeq" id="WP_166529835.1">
    <property type="nucleotide sequence ID" value="NZ_JAGSOT010000003.1"/>
</dbReference>
<dbReference type="PANTHER" id="PTHR43046:SF16">
    <property type="entry name" value="ADP-RIBOSE PYROPHOSPHATASE YJHB-RELATED"/>
    <property type="match status" value="1"/>
</dbReference>
<dbReference type="Pfam" id="PF12535">
    <property type="entry name" value="Nudix_N"/>
    <property type="match status" value="1"/>
</dbReference>
<dbReference type="AlphaFoldDB" id="A0A941DT65"/>
<dbReference type="Pfam" id="PF00293">
    <property type="entry name" value="NUDIX"/>
    <property type="match status" value="1"/>
</dbReference>
<dbReference type="InterPro" id="IPR000086">
    <property type="entry name" value="NUDIX_hydrolase_dom"/>
</dbReference>
<evidence type="ECO:0000256" key="1">
    <source>
        <dbReference type="ARBA" id="ARBA00001946"/>
    </source>
</evidence>
<keyword evidence="2 4" id="KW-0378">Hydrolase</keyword>
<dbReference type="Gene3D" id="6.10.250.1120">
    <property type="match status" value="1"/>
</dbReference>
<reference evidence="4" key="1">
    <citation type="submission" date="2021-04" db="EMBL/GenBank/DDBJ databases">
        <title>Isolation and polyphasic classification of algal microorganism.</title>
        <authorList>
            <person name="Wang S."/>
        </authorList>
    </citation>
    <scope>NUCLEOTIDE SEQUENCE</scope>
    <source>
        <strain evidence="4">720a</strain>
    </source>
</reference>
<dbReference type="InterPro" id="IPR015797">
    <property type="entry name" value="NUDIX_hydrolase-like_dom_sf"/>
</dbReference>
<dbReference type="SUPFAM" id="SSF55811">
    <property type="entry name" value="Nudix"/>
    <property type="match status" value="1"/>
</dbReference>
<accession>A0A941DT65</accession>
<name>A0A941DT65_9BACI</name>
<dbReference type="Proteomes" id="UP000675284">
    <property type="component" value="Unassembled WGS sequence"/>
</dbReference>
<evidence type="ECO:0000259" key="3">
    <source>
        <dbReference type="PROSITE" id="PS51462"/>
    </source>
</evidence>
<comment type="cofactor">
    <cofactor evidence="1">
        <name>Mg(2+)</name>
        <dbReference type="ChEBI" id="CHEBI:18420"/>
    </cofactor>
</comment>
<evidence type="ECO:0000313" key="4">
    <source>
        <dbReference type="EMBL" id="MBR7794699.1"/>
    </source>
</evidence>
<evidence type="ECO:0000256" key="2">
    <source>
        <dbReference type="ARBA" id="ARBA00022801"/>
    </source>
</evidence>
<gene>
    <name evidence="4" type="ORF">KCX74_01430</name>
</gene>
<dbReference type="PANTHER" id="PTHR43046">
    <property type="entry name" value="GDP-MANNOSE MANNOSYL HYDROLASE"/>
    <property type="match status" value="1"/>
</dbReference>
<dbReference type="CDD" id="cd04672">
    <property type="entry name" value="NUDIX_CDP-Chase_like"/>
    <property type="match status" value="1"/>
</dbReference>
<sequence length="205" mass="23896">MSYQWLDWARRLQSISQAGLTFTKDIYDRERYEELQQISKEIIESYSEIEMQQLSNLFAYEKGYQTPKLDVRGAVFKEEKILMVREKMDDKWSLPGGFCEVGLSPNENIVKEIWEESGYHVVPTKLLALLDMNKHSHPPQPYHYYKLFIRCEIVGGEESTGIETKGIDFFAEDQLPVLSVGRNTVDQVKTLFEFSRNPTKQAIVE</sequence>
<organism evidence="4 5">
    <name type="scientific">Virgibacillus salarius</name>
    <dbReference type="NCBI Taxonomy" id="447199"/>
    <lineage>
        <taxon>Bacteria</taxon>
        <taxon>Bacillati</taxon>
        <taxon>Bacillota</taxon>
        <taxon>Bacilli</taxon>
        <taxon>Bacillales</taxon>
        <taxon>Bacillaceae</taxon>
        <taxon>Virgibacillus</taxon>
    </lineage>
</organism>
<keyword evidence="5" id="KW-1185">Reference proteome</keyword>
<dbReference type="Gene3D" id="3.90.79.10">
    <property type="entry name" value="Nucleoside Triphosphate Pyrophosphohydrolase"/>
    <property type="match status" value="1"/>
</dbReference>
<dbReference type="InterPro" id="IPR059176">
    <property type="entry name" value="UDP-X_N"/>
</dbReference>
<dbReference type="GO" id="GO:0016787">
    <property type="term" value="F:hydrolase activity"/>
    <property type="evidence" value="ECO:0007669"/>
    <property type="project" value="UniProtKB-KW"/>
</dbReference>
<evidence type="ECO:0000313" key="5">
    <source>
        <dbReference type="Proteomes" id="UP000675284"/>
    </source>
</evidence>
<dbReference type="EMBL" id="JAGSOT010000003">
    <property type="protein sequence ID" value="MBR7794699.1"/>
    <property type="molecule type" value="Genomic_DNA"/>
</dbReference>
<proteinExistence type="predicted"/>
<comment type="caution">
    <text evidence="4">The sequence shown here is derived from an EMBL/GenBank/DDBJ whole genome shotgun (WGS) entry which is preliminary data.</text>
</comment>
<protein>
    <submittedName>
        <fullName evidence="4">NUDIX hydrolase</fullName>
    </submittedName>
</protein>